<dbReference type="Pfam" id="PF22597">
    <property type="entry name" value="DYN_lid"/>
    <property type="match status" value="1"/>
</dbReference>
<comment type="similarity">
    <text evidence="2">Belongs to the dynein heavy chain family.</text>
</comment>
<dbReference type="Gene3D" id="1.20.920.20">
    <property type="match status" value="3"/>
</dbReference>
<dbReference type="PANTHER" id="PTHR46532">
    <property type="entry name" value="MALE FERTILITY FACTOR KL5"/>
    <property type="match status" value="1"/>
</dbReference>
<dbReference type="Pfam" id="PF08385">
    <property type="entry name" value="DHC_N1"/>
    <property type="match status" value="1"/>
</dbReference>
<dbReference type="Pfam" id="PF12777">
    <property type="entry name" value="MT"/>
    <property type="match status" value="1"/>
</dbReference>
<feature type="domain" description="AAA+ ATPase" evidence="14">
    <location>
        <begin position="1905"/>
        <end position="2049"/>
    </location>
</feature>
<dbReference type="Gene3D" id="1.20.920.30">
    <property type="match status" value="1"/>
</dbReference>
<dbReference type="InterPro" id="IPR042219">
    <property type="entry name" value="AAA_lid_11_sf"/>
</dbReference>
<evidence type="ECO:0000256" key="9">
    <source>
        <dbReference type="ARBA" id="ARBA00023054"/>
    </source>
</evidence>
<gene>
    <name evidence="15" type="primary">DYNC1H1</name>
</gene>
<dbReference type="CDD" id="cd00009">
    <property type="entry name" value="AAA"/>
    <property type="match status" value="2"/>
</dbReference>
<dbReference type="Gene3D" id="1.10.8.720">
    <property type="entry name" value="Region D6 of dynein motor"/>
    <property type="match status" value="1"/>
</dbReference>
<dbReference type="InterPro" id="IPR024317">
    <property type="entry name" value="Dynein_heavy_chain_D4_dom"/>
</dbReference>
<keyword evidence="10" id="KW-0505">Motor protein</keyword>
<dbReference type="Gene3D" id="1.10.8.710">
    <property type="match status" value="1"/>
</dbReference>
<dbReference type="FunFam" id="3.40.50.300:FF:000122">
    <property type="entry name" value="Cytoplasmic dynein 1 heavy chain"/>
    <property type="match status" value="1"/>
</dbReference>
<dbReference type="Gene3D" id="1.20.140.100">
    <property type="entry name" value="Dynein heavy chain, N-terminal domain 2"/>
    <property type="match status" value="1"/>
</dbReference>
<dbReference type="FunFam" id="1.10.8.710:FF:000005">
    <property type="entry name" value="Cytoplasmic dynein heavy chain 1"/>
    <property type="match status" value="1"/>
</dbReference>
<feature type="coiled-coil region" evidence="12">
    <location>
        <begin position="3206"/>
        <end position="3303"/>
    </location>
</feature>
<evidence type="ECO:0000256" key="13">
    <source>
        <dbReference type="SAM" id="MobiDB-lite"/>
    </source>
</evidence>
<dbReference type="FunFam" id="1.10.8.720:FF:000003">
    <property type="entry name" value="Cytoplasmic dynein heavy chain 2"/>
    <property type="match status" value="1"/>
</dbReference>
<dbReference type="InterPro" id="IPR013594">
    <property type="entry name" value="Dynein_heavy_tail"/>
</dbReference>
<evidence type="ECO:0000256" key="3">
    <source>
        <dbReference type="ARBA" id="ARBA00022490"/>
    </source>
</evidence>
<feature type="domain" description="AAA+ ATPase" evidence="14">
    <location>
        <begin position="2744"/>
        <end position="2910"/>
    </location>
</feature>
<evidence type="ECO:0000313" key="16">
    <source>
        <dbReference type="Proteomes" id="UP000694404"/>
    </source>
</evidence>
<dbReference type="FunFam" id="1.20.920.30:FF:000001">
    <property type="entry name" value="Cytoplasmic dynein heavy chain 1"/>
    <property type="match status" value="1"/>
</dbReference>
<dbReference type="GO" id="GO:0008569">
    <property type="term" value="F:minus-end-directed microtubule motor activity"/>
    <property type="evidence" value="ECO:0007669"/>
    <property type="project" value="InterPro"/>
</dbReference>
<evidence type="ECO:0000256" key="7">
    <source>
        <dbReference type="ARBA" id="ARBA00022840"/>
    </source>
</evidence>
<dbReference type="GO" id="GO:0007018">
    <property type="term" value="P:microtubule-based movement"/>
    <property type="evidence" value="ECO:0007669"/>
    <property type="project" value="InterPro"/>
</dbReference>
<dbReference type="InterPro" id="IPR042222">
    <property type="entry name" value="Dynein_2_N"/>
</dbReference>
<dbReference type="GeneTree" id="ENSGT00940000156103"/>
<accession>A0A8C0GWI7</accession>
<dbReference type="InterPro" id="IPR024743">
    <property type="entry name" value="Dynein_HC_stalk"/>
</dbReference>
<dbReference type="FunFam" id="1.20.920.20:FF:000002">
    <property type="entry name" value="Cytoplasmic dynein 1 heavy chain"/>
    <property type="match status" value="1"/>
</dbReference>
<dbReference type="Gene3D" id="1.20.1270.280">
    <property type="match status" value="1"/>
</dbReference>
<keyword evidence="16" id="KW-1185">Reference proteome</keyword>
<dbReference type="FunFam" id="1.20.58.1120:FF:000003">
    <property type="entry name" value="Cytoplasmic dynein heavy chain 1"/>
    <property type="match status" value="1"/>
</dbReference>
<dbReference type="Gene3D" id="3.20.180.20">
    <property type="entry name" value="Dynein heavy chain, N-terminal domain 2"/>
    <property type="match status" value="1"/>
</dbReference>
<evidence type="ECO:0000256" key="8">
    <source>
        <dbReference type="ARBA" id="ARBA00023017"/>
    </source>
</evidence>
<dbReference type="PANTHER" id="PTHR46532:SF13">
    <property type="entry name" value="CYTOPLASMIC DYNEIN 1 HEAVY CHAIN 1"/>
    <property type="match status" value="1"/>
</dbReference>
<dbReference type="FunFam" id="3.20.180.20:FF:000002">
    <property type="entry name" value="Cytoplasmic dynein heavy chain 1"/>
    <property type="match status" value="1"/>
</dbReference>
<dbReference type="InterPro" id="IPR026983">
    <property type="entry name" value="DHC"/>
</dbReference>
<dbReference type="GO" id="GO:0005874">
    <property type="term" value="C:microtubule"/>
    <property type="evidence" value="ECO:0007669"/>
    <property type="project" value="UniProtKB-KW"/>
</dbReference>
<feature type="domain" description="AAA+ ATPase" evidence="14">
    <location>
        <begin position="2402"/>
        <end position="2552"/>
    </location>
</feature>
<dbReference type="Pfam" id="PF12780">
    <property type="entry name" value="AAA_8"/>
    <property type="match status" value="1"/>
</dbReference>
<dbReference type="GO" id="GO:0051959">
    <property type="term" value="F:dynein light intermediate chain binding"/>
    <property type="evidence" value="ECO:0007669"/>
    <property type="project" value="InterPro"/>
</dbReference>
<dbReference type="InterPro" id="IPR041228">
    <property type="entry name" value="Dynein_C"/>
</dbReference>
<evidence type="ECO:0000256" key="6">
    <source>
        <dbReference type="ARBA" id="ARBA00022741"/>
    </source>
</evidence>
<evidence type="ECO:0000256" key="2">
    <source>
        <dbReference type="ARBA" id="ARBA00008887"/>
    </source>
</evidence>
<evidence type="ECO:0000256" key="11">
    <source>
        <dbReference type="ARBA" id="ARBA00023212"/>
    </source>
</evidence>
<dbReference type="InterPro" id="IPR043157">
    <property type="entry name" value="Dynein_AAA1S"/>
</dbReference>
<dbReference type="InterPro" id="IPR004273">
    <property type="entry name" value="Dynein_heavy_D6_P-loop"/>
</dbReference>
<dbReference type="Pfam" id="PF12774">
    <property type="entry name" value="AAA_6"/>
    <property type="match status" value="1"/>
</dbReference>
<dbReference type="FunFam" id="3.40.50.300:FF:001956">
    <property type="entry name" value="Dynein cytoplasmic 1 heavy chain 1"/>
    <property type="match status" value="1"/>
</dbReference>
<dbReference type="InterPro" id="IPR041658">
    <property type="entry name" value="AAA_lid_11"/>
</dbReference>
<organism evidence="15 16">
    <name type="scientific">Chelonoidis abingdonii</name>
    <name type="common">Abingdon island giant tortoise</name>
    <name type="synonym">Testudo abingdonii</name>
    <dbReference type="NCBI Taxonomy" id="106734"/>
    <lineage>
        <taxon>Eukaryota</taxon>
        <taxon>Metazoa</taxon>
        <taxon>Chordata</taxon>
        <taxon>Craniata</taxon>
        <taxon>Vertebrata</taxon>
        <taxon>Euteleostomi</taxon>
        <taxon>Archelosauria</taxon>
        <taxon>Testudinata</taxon>
        <taxon>Testudines</taxon>
        <taxon>Cryptodira</taxon>
        <taxon>Durocryptodira</taxon>
        <taxon>Testudinoidea</taxon>
        <taxon>Testudinidae</taxon>
        <taxon>Chelonoidis</taxon>
    </lineage>
</organism>
<feature type="coiled-coil region" evidence="12">
    <location>
        <begin position="1177"/>
        <end position="1204"/>
    </location>
</feature>
<keyword evidence="4" id="KW-0493">Microtubule</keyword>
<keyword evidence="9 12" id="KW-0175">Coiled coil</keyword>
<dbReference type="Gene3D" id="3.10.490.20">
    <property type="match status" value="1"/>
</dbReference>
<dbReference type="InterPro" id="IPR054354">
    <property type="entry name" value="DYNC2H1-like_lid"/>
</dbReference>
<dbReference type="FunFam" id="3.40.50.300:FF:000373">
    <property type="entry name" value="Cytoplasmic dynein heavy chain 2"/>
    <property type="match status" value="1"/>
</dbReference>
<dbReference type="Gene3D" id="1.10.287.2620">
    <property type="match status" value="1"/>
</dbReference>
<evidence type="ECO:0000259" key="14">
    <source>
        <dbReference type="SMART" id="SM00382"/>
    </source>
</evidence>
<dbReference type="FunFam" id="3.40.50.300:FF:005614">
    <property type="entry name" value="Uncharacterized protein"/>
    <property type="match status" value="1"/>
</dbReference>
<dbReference type="InterPro" id="IPR035699">
    <property type="entry name" value="AAA_6"/>
</dbReference>
<evidence type="ECO:0000313" key="15">
    <source>
        <dbReference type="Ensembl" id="ENSCABP00000010342.1"/>
    </source>
</evidence>
<dbReference type="Gene3D" id="6.10.140.1060">
    <property type="match status" value="1"/>
</dbReference>
<keyword evidence="11" id="KW-0206">Cytoskeleton</keyword>
<feature type="region of interest" description="Disordered" evidence="13">
    <location>
        <begin position="1"/>
        <end position="20"/>
    </location>
</feature>
<dbReference type="FunFam" id="1.20.140.100:FF:000002">
    <property type="entry name" value="Cytoplasmic dynein heavy chain 1"/>
    <property type="match status" value="1"/>
</dbReference>
<evidence type="ECO:0000256" key="12">
    <source>
        <dbReference type="SAM" id="Coils"/>
    </source>
</evidence>
<keyword evidence="3" id="KW-0963">Cytoplasm</keyword>
<reference evidence="15" key="1">
    <citation type="submission" date="2025-08" db="UniProtKB">
        <authorList>
            <consortium name="Ensembl"/>
        </authorList>
    </citation>
    <scope>IDENTIFICATION</scope>
</reference>
<dbReference type="InterPro" id="IPR035706">
    <property type="entry name" value="AAA_9"/>
</dbReference>
<dbReference type="GO" id="GO:0005858">
    <property type="term" value="C:axonemal dynein complex"/>
    <property type="evidence" value="ECO:0007669"/>
    <property type="project" value="TreeGrafter"/>
</dbReference>
<dbReference type="GO" id="GO:0005524">
    <property type="term" value="F:ATP binding"/>
    <property type="evidence" value="ECO:0007669"/>
    <property type="project" value="UniProtKB-KW"/>
</dbReference>
<dbReference type="FunFam" id="3.40.50.300:FF:000071">
    <property type="entry name" value="Cytoplasmic dynein heavy chain 1"/>
    <property type="match status" value="1"/>
</dbReference>
<keyword evidence="7" id="KW-0067">ATP-binding</keyword>
<feature type="domain" description="AAA+ ATPase" evidence="14">
    <location>
        <begin position="2220"/>
        <end position="2388"/>
    </location>
</feature>
<dbReference type="Pfam" id="PF12781">
    <property type="entry name" value="AAA_9"/>
    <property type="match status" value="1"/>
</dbReference>
<dbReference type="Pfam" id="PF08393">
    <property type="entry name" value="DHC_N2"/>
    <property type="match status" value="1"/>
</dbReference>
<dbReference type="Pfam" id="PF18199">
    <property type="entry name" value="Dynein_C"/>
    <property type="match status" value="1"/>
</dbReference>
<dbReference type="FunFam" id="1.20.1270.280:FF:000004">
    <property type="entry name" value="Cytoplasmic dynein heavy chain 2"/>
    <property type="match status" value="1"/>
</dbReference>
<dbReference type="Proteomes" id="UP000694404">
    <property type="component" value="Unplaced"/>
</dbReference>
<sequence>MSDAGGGGPGGGGEEGGLEVPGSAVQNVADVSVLQKHLRKLVPLLLEDGGEVPAALEAALEEKGAVEQMRKFLSDPQVHTVLVERSTLKEDVGDEGEEEREFISYSINTDIHYGLKSNSLAFIKRTPVIDADKPVSSQLRVLTLSEDSPYETLHSFISNAVAPFFKSYIRESGKADRDGDKMAPSVEKKIAELEMGLLHLQQNIEIPEISLPIHPIITNVAKQCYERGEKPKVTDFGDKVEDPTFLNQLQSGVNRWIREIQKVTKLDRDPASGTALQEISFWLNLERALYRIQEKRESPEVLLTLDILKHGKRFHATVSFDTDTGLKQALETVNDYNPLMKDFPLNDLLSATELDKIRQALVAIFTHLRKIRNTKYPIQRALRLVEAISRDLSSQLLKVLGTRKLMHVAYEEFEKVMVACFEVFQTWDDEYEKLQVLLRDIVKRKREENLKMVWRINPAHRKLQARLDQMRKFRRQHEQLRAVIVRVLRPQVTAVAQQNQGDVPEPQDMKVAEVLFDAADANAIEEVNLAYENVKEVDGLDVSKEGTEAWEAAMKRYDERIDRVETRITARLRDQLGTAKNANEMFRIFSRFNALFVRPHIRGAIREYQTQLIQRVKDDIESLHDKFKVQYPQSQACKMSHVRDLPPVSGSIIWAKQIDRQLTAYMKRVEDVLGKGWENHVEGQKLKQDGDSFRMKLNTQEIFDDWARKVQQRNLGVCGRIFTIESTRVRGRTGNVLKLKVNFLPEIITLSKEVRNLKWFGFRVPLAIVNKAHQANQLYPFAISLIESVRTYERTCEKVEERNTISLLVAGLKKEVQALIGEGIALVWESYKLDPYVQRLAETVFSFQEKVDDLLIIEEKIDLEVRSLETCMYDHKTFSEILNRVQKAVDDLNLHSYSNLPIWVNKLDMEIERILGVRLQAGLRAWTQVLLGQADDKAEVDMDTDAPQVSHKPGGEPKIKNIVHELRITNQVIYLNPPIEECRYKLYQEMFSWKMVILSLPRIQSQRYQVGVHYELSEEEKFYRNALTRMPDGPVALEESYSAVMGIVTEVEQYVKVWLQYQCLWDMQAENIYNRLGEDLNKWQALLVQIRKARGTFDNAETRKEFGPVIIDYGKVQSKVNLKYDSWHKEVLSKFGQMLGQNMTEFHSQISKSRQELEQHSVDTASTSDAVTFITYVQSLKRKIKQFEKQVELYRNGQRLLEKQRFQFPSSWLYIDNIEGEWGAFNDIMRRKDSAIQQQVANLQMKIVQEDRAVESRTTDLLTDWEKTKPVTGNLRPEEALQALTIYEGKFGRLKDDREKCAKAKEALELTDTGLLSGSEERVQVALEELQDLKGVWSELSKVWDQIDQMKEQPWVSVQPRKLRQNLDGLLNQLKNFPARLRQYASYEYVQRLLKGYMKINMLVIELKSEALKDRHWKQLMKRLHVNWVVSELTLGQIWDVDLQKNEAIVKDVLLVAQGEMALEEFLKQIREVWNTYELDLVNYQNKCRLIRGWDDLFNKVKEHINSVSAMKLSPYYKVFEEDALSWEDKLNRIMALFDVWIDVQRRWVYLEGIFTGSADIKHLLPVETQRFQSISTEFLALMKKVSKSPLVMDVLNIQGVQRSLERLADLLGKIQKALGEYLERERSSFPRFYFVGDEDLLEIIGNSKNVAKLQKHFKKMFAGVSSIILNEDNSVVLGISSREGEEVLFKTPVSITEHPKINEWLTLVEREMRVTLAKLLAESVTEVEIFGKATSIDPVLYISWIDKYQAQLVVLSAQIAWSENVESALNGMGGGGDSSPLHSVLANVEVTLNVLADSVLMEQPPLRRRKLEHLITELVHQRDVTRSLIKSKIDNSKSFEWLSQMRFYFDPKQTDVLQQLSIQMANAKFNYGFEYLGVQDKLVQTPLTDRCYLTMTQALEARLGGSPFGPAGTGKTESVKALGHQLGRFVLVFNCDETFDFQAMGRIFVGLCQVGAWGCFDEFNRLEERMLSAVSQQVQCIQEALREHCNPNYDKTSAPITCELLNKQVKVSPDMAIFITMNPGYAGRSNLPDNLKKLFRSLAMTKPDRQLIAQVMLYSQGFRTAEVLANKIVPFFKLCDEQLSSQSHYDFGLRALKSVLISAGNVKRERIQKIKREKEERGEVVDEGEIAENLPEQEILIQSVCETMVPKLVAEDIPLLFSLLSDVFPGVQYHRGEMTALREELKKVCQEMYLTYGDGEEVGGMWVEKVLQLYQITQINHGLMMVGPSGSGKSMAWRVLLKALERLEGVEGVAHIIDPKAISKDHLYGTLDPNTREWTDGLFTHVLRKIIDNVRGELQKRQWIIFDGDVDPEWVENLNSVLDDNKLLTLPNGERLSLPPNVKFFLVFTNTSVSITGEWVPWQSKVPQIEVETHKVAAPDVVVPTLDTVRHEALLYTWLAEHKPLVLCGPPGSGKTMTLFSALRALPDMEVVGLNFSSATTPELLLKTFDHYCEYRRTPNGVVLAPVQLGKWLVLFCDEINLPDMDKYGTQRVISFIRQMVEHGGFYRTSDQTWVKLERIQFVGACNPPTDPGRKPLSHRFLRHVPVVYVDYPGPASLTQIYGTFNRAMLRLIPSLRTYAEPLTAAMVEFYTMSQERFTQDTQPHYIYSPREMTRWVRGIFEALRPLETLPVEGLIRIWAHEALRLFQDRLVEDEERRWTDENIDIVALKHFPNIDKERAMSRPILYSNWLSKDYIPVDQEELRDYVKARLKVFYEEELDVPLVLFNEVLDHVLRIDRIFRQPQGHLLLIGVSGAGKTTLSRFVAWMNGLSVYQIKVHRKYTGEDFDEDLRTVLRRSGCKNEKIAFIMDESNVLDSGFLERMNTLLANGEVPGLFEGDEYATLMTQCKEGAQKEGLMLDSHEELYKWFTSQVIRNLHVVFTMNPSSEGLKDRAATSPALFNRCVLNWFGDWSTEALYQVGKEFTSKMDLEKPNYIVPDYMPVVYDKLPQPPSHREAIVNSCVFVHQTLHQVFYIILIFYICKLLTKSFSFGKKRSELEEQQMHLNVGLRKIKETVDQVEELRRDLRIKSQELEVKNAAANDKLKKMVKDQQEAEKKKVMSQDIQEQLHKQQAVIADKQMSVKEDLDKVEPAVIEAQNAVKSIKKQHLVEVRSMANPPAAVKLALESICLLLGESTTDWKQIRSIIMRENFIPTIVNFSAEEISDSIREKMKKNYMSNPSYNYEIVNRASLACGPMVKWAIAQLNYADMLKRVEPLRNELQKLEDDAKDNQQKANEVEQMIRDLEASIARYKEEYAVLISEAQAIKADLAAVEAKVNRSTALLKSLSAERERWEKTSETFKNQMSTIAGDCLLSGAFIAYAGYFDQQMRQNLFTTWSHHLQQANIQFRTDIARTEYLSNADERLRWQASSLPADDLCTENAIMLKRFNRYPLIIDPSGQATEFIMNEYKDRKITRTSFLDDAFRKNLESALRFGNPLLVQDVESYDPVLNPVLNREVRRTGGRVLITLGDQDIDLSPSFVIFLSTRDPTVEFPPDLCSRVTFVNFTVTRSSLQSQCLNEVLKAERPDVDEKRSDLLKLQGEFQLRLRQLEKSLLQALNEVKGRILDDDTIITTLENLKKEAAEVTRKVEETDIVMQEVETVSQQYLPLSTACSSIYFTMESLKQIHFLYQYSLQFFLDIYHNVLYENPNLKGITDHTQRLSIITKDLFQVAFNRVARGMLHQDHITFAMLLARIKLKGTIGEPTYDAEFQHFLRGKEIVLSTASLPKISGLSTEQIEAMMRLSCLPEFKDLVSKVQSDEQFCIWLDSSSPEQTVPYIWSEEKPATPIGQAIHRLLLIQAFRPDRLLAMAHAFVSANLGESFMSIMEQPLDLTHIVNTEVKPNTPVLMCSVPGYDASGHVEDLAAEQNTQITSIAIGSAEGFNQADKAINTAVKSGRWVMLKNVHLAPGWLMQLEKKLHSLQPHACFRLFLTMEINPKVPVNLLRAGRIFVFEPPPGVKANMLRTFSSIPVSRICKSPNERARLYFLLAWFHAIIQERLRYAPLGWSKKYEFGESDLRSACDTIDTWLDDTAKGRQNISPDKIPWSALKTLMAQSIYGGRIDNEFDQRLLNTFLERLFTTLSFDSEFKLACKVDGHKDIQMPDGIRREEFVQWVELLPDTQTPSWLGLPNNAEKVLLTTQGIDMISKMLKMQMLEDEDDLAYAETEKKARADSTSDGRPSWMRTLHTTASNWFHLIPQNLNHLKRTVENIKDPLFRFFEREVKMGAKLLQDVRQDLADVVQVCEGKKKQTNYLRTLINELVKGILPRSWSHYTVPAGMTVIQWVSDFSERIKQLQNISQAAASGGAKELKNIHVCLGGLFVPEAYITATRQYVAQANSWSLEELCLEVNVTTTQNAVLDACSFGVTGLKLQGATCSNNKLSLSNAISTILPITQLRWIKQTNADKKANVVTLPVYLNFTRADLIFTVDFEIATKEDPRSFYERGVAVLCTE</sequence>
<reference evidence="15" key="2">
    <citation type="submission" date="2025-09" db="UniProtKB">
        <authorList>
            <consortium name="Ensembl"/>
        </authorList>
    </citation>
    <scope>IDENTIFICATION</scope>
</reference>
<dbReference type="InterPro" id="IPR042228">
    <property type="entry name" value="Dynein_linker_3"/>
</dbReference>
<protein>
    <submittedName>
        <fullName evidence="15">Dynein cytoplasmic 1 heavy chain 1</fullName>
    </submittedName>
</protein>
<keyword evidence="5" id="KW-0677">Repeat</keyword>
<keyword evidence="6" id="KW-0547">Nucleotide-binding</keyword>
<dbReference type="FunFam" id="1.10.287.2620:FF:000001">
    <property type="entry name" value="Cytoplasmic dynein heavy chain 1"/>
    <property type="match status" value="1"/>
</dbReference>
<evidence type="ECO:0000256" key="4">
    <source>
        <dbReference type="ARBA" id="ARBA00022701"/>
    </source>
</evidence>
<dbReference type="FunFam" id="3.40.50.300:FF:002655">
    <property type="entry name" value="Dynein cytoplasmic 1 heavy chain 1"/>
    <property type="match status" value="1"/>
</dbReference>
<feature type="compositionally biased region" description="Gly residues" evidence="13">
    <location>
        <begin position="1"/>
        <end position="15"/>
    </location>
</feature>
<dbReference type="FunFam" id="3.10.490.20:FF:000004">
    <property type="entry name" value="Cytoplasmic dynein heavy chain 2"/>
    <property type="match status" value="1"/>
</dbReference>
<name>A0A8C0GWI7_CHEAB</name>
<dbReference type="Pfam" id="PF03028">
    <property type="entry name" value="Dynein_heavy"/>
    <property type="match status" value="1"/>
</dbReference>
<dbReference type="Ensembl" id="ENSCABT00000011327.1">
    <property type="protein sequence ID" value="ENSCABP00000010342.1"/>
    <property type="gene ID" value="ENSCABG00000006680.1"/>
</dbReference>
<dbReference type="FunFam" id="1.10.8.1220:FF:000002">
    <property type="entry name" value="cytoplasmic dynein 1 heavy chain 1-like"/>
    <property type="match status" value="1"/>
</dbReference>
<dbReference type="Pfam" id="PF12775">
    <property type="entry name" value="AAA_7"/>
    <property type="match status" value="1"/>
</dbReference>
<dbReference type="Gene3D" id="1.20.58.1120">
    <property type="match status" value="1"/>
</dbReference>
<dbReference type="SMART" id="SM00382">
    <property type="entry name" value="AAA"/>
    <property type="match status" value="4"/>
</dbReference>
<dbReference type="Gene3D" id="3.40.50.300">
    <property type="entry name" value="P-loop containing nucleotide triphosphate hydrolases"/>
    <property type="match status" value="5"/>
</dbReference>
<feature type="coiled-coil region" evidence="12">
    <location>
        <begin position="3009"/>
        <end position="3057"/>
    </location>
</feature>
<dbReference type="Gene3D" id="1.10.8.1220">
    <property type="match status" value="1"/>
</dbReference>
<proteinExistence type="inferred from homology"/>
<evidence type="ECO:0000256" key="10">
    <source>
        <dbReference type="ARBA" id="ARBA00023175"/>
    </source>
</evidence>
<dbReference type="InterPro" id="IPR003593">
    <property type="entry name" value="AAA+_ATPase"/>
</dbReference>
<keyword evidence="8" id="KW-0243">Dynein</keyword>
<dbReference type="GO" id="GO:0045505">
    <property type="term" value="F:dynein intermediate chain binding"/>
    <property type="evidence" value="ECO:0007669"/>
    <property type="project" value="InterPro"/>
</dbReference>
<dbReference type="InterPro" id="IPR043160">
    <property type="entry name" value="Dynein_C_barrel"/>
</dbReference>
<dbReference type="InterPro" id="IPR013602">
    <property type="entry name" value="Dynein_heavy_linker"/>
</dbReference>
<evidence type="ECO:0000256" key="1">
    <source>
        <dbReference type="ARBA" id="ARBA00004245"/>
    </source>
</evidence>
<dbReference type="Pfam" id="PF18198">
    <property type="entry name" value="AAA_lid_11"/>
    <property type="match status" value="1"/>
</dbReference>
<dbReference type="SUPFAM" id="SSF52540">
    <property type="entry name" value="P-loop containing nucleoside triphosphate hydrolases"/>
    <property type="match status" value="4"/>
</dbReference>
<dbReference type="InterPro" id="IPR027417">
    <property type="entry name" value="P-loop_NTPase"/>
</dbReference>
<comment type="subcellular location">
    <subcellularLocation>
        <location evidence="1">Cytoplasm</location>
        <location evidence="1">Cytoskeleton</location>
    </subcellularLocation>
</comment>
<evidence type="ECO:0000256" key="5">
    <source>
        <dbReference type="ARBA" id="ARBA00022737"/>
    </source>
</evidence>